<proteinExistence type="predicted"/>
<gene>
    <name evidence="2" type="ORF">M407DRAFT_26085</name>
</gene>
<evidence type="ECO:0000313" key="3">
    <source>
        <dbReference type="Proteomes" id="UP000054248"/>
    </source>
</evidence>
<evidence type="ECO:0000313" key="2">
    <source>
        <dbReference type="EMBL" id="KIO24572.1"/>
    </source>
</evidence>
<dbReference type="EMBL" id="KN823059">
    <property type="protein sequence ID" value="KIO24572.1"/>
    <property type="molecule type" value="Genomic_DNA"/>
</dbReference>
<dbReference type="SUPFAM" id="SSF52047">
    <property type="entry name" value="RNI-like"/>
    <property type="match status" value="1"/>
</dbReference>
<dbReference type="Pfam" id="PF12937">
    <property type="entry name" value="F-box-like"/>
    <property type="match status" value="1"/>
</dbReference>
<feature type="domain" description="F-box" evidence="1">
    <location>
        <begin position="35"/>
        <end position="72"/>
    </location>
</feature>
<keyword evidence="3" id="KW-1185">Reference proteome</keyword>
<dbReference type="Proteomes" id="UP000054248">
    <property type="component" value="Unassembled WGS sequence"/>
</dbReference>
<evidence type="ECO:0000259" key="1">
    <source>
        <dbReference type="Pfam" id="PF12937"/>
    </source>
</evidence>
<dbReference type="InterPro" id="IPR032675">
    <property type="entry name" value="LRR_dom_sf"/>
</dbReference>
<reference evidence="2 3" key="1">
    <citation type="submission" date="2014-04" db="EMBL/GenBank/DDBJ databases">
        <authorList>
            <consortium name="DOE Joint Genome Institute"/>
            <person name="Kuo A."/>
            <person name="Girlanda M."/>
            <person name="Perotto S."/>
            <person name="Kohler A."/>
            <person name="Nagy L.G."/>
            <person name="Floudas D."/>
            <person name="Copeland A."/>
            <person name="Barry K.W."/>
            <person name="Cichocki N."/>
            <person name="Veneault-Fourrey C."/>
            <person name="LaButti K."/>
            <person name="Lindquist E.A."/>
            <person name="Lipzen A."/>
            <person name="Lundell T."/>
            <person name="Morin E."/>
            <person name="Murat C."/>
            <person name="Sun H."/>
            <person name="Tunlid A."/>
            <person name="Henrissat B."/>
            <person name="Grigoriev I.V."/>
            <person name="Hibbett D.S."/>
            <person name="Martin F."/>
            <person name="Nordberg H.P."/>
            <person name="Cantor M.N."/>
            <person name="Hua S.X."/>
        </authorList>
    </citation>
    <scope>NUCLEOTIDE SEQUENCE [LARGE SCALE GENOMIC DNA]</scope>
    <source>
        <strain evidence="2 3">MUT 4182</strain>
    </source>
</reference>
<dbReference type="AlphaFoldDB" id="A0A0C3LT56"/>
<sequence length="489" mass="54097">MSRGLANDLQVQANSNHEGVLVEIPGSLSSPVQIPELIEEILSHLVGPNILSAVRVCKTWSDPALNQLWRNLSSLVPLLSLIGPIQCQNGEDMDFIHDIHGADWSRYAFYARRVRNITLADFPYQKPVSVHAVQKFVEYIPSHLATSLVTSITTFSVSPTPLPLQVVPFISQSLRKLKLKFSFHTEPSLDSTVFQSMLAAVRAAATLPNSSLEELDLSSHTTDTDLCVVITNCLAKHRSTISKLSLYLLMDHQVWSSIYNLPFLREVAVSPFKSSELGESASIIPMIQELVKAQPLLERFCVSLPASGFGPPEGPDLYGSIIRQLLGLHNLRSVAVYASAFLLLSENDIREMGVSWPHVRAVRLQPHTAWSTPGQLAETDLSTLPSFLRHFPCLEELDLPFRCDSLPPAEQPVLKSVLRVLEVSGSPVPRVDVEQVAAYLASVLPPTTHVKISAFMIGGDARAIWHEIIRRVKVIRDERSQNPTNALQT</sequence>
<dbReference type="SUPFAM" id="SSF81383">
    <property type="entry name" value="F-box domain"/>
    <property type="match status" value="1"/>
</dbReference>
<dbReference type="InterPro" id="IPR036047">
    <property type="entry name" value="F-box-like_dom_sf"/>
</dbReference>
<dbReference type="HOGENOM" id="CLU_021164_5_3_1"/>
<dbReference type="Gene3D" id="1.20.1280.50">
    <property type="match status" value="1"/>
</dbReference>
<organism evidence="2 3">
    <name type="scientific">Tulasnella calospora MUT 4182</name>
    <dbReference type="NCBI Taxonomy" id="1051891"/>
    <lineage>
        <taxon>Eukaryota</taxon>
        <taxon>Fungi</taxon>
        <taxon>Dikarya</taxon>
        <taxon>Basidiomycota</taxon>
        <taxon>Agaricomycotina</taxon>
        <taxon>Agaricomycetes</taxon>
        <taxon>Cantharellales</taxon>
        <taxon>Tulasnellaceae</taxon>
        <taxon>Tulasnella</taxon>
    </lineage>
</organism>
<reference evidence="3" key="2">
    <citation type="submission" date="2015-01" db="EMBL/GenBank/DDBJ databases">
        <title>Evolutionary Origins and Diversification of the Mycorrhizal Mutualists.</title>
        <authorList>
            <consortium name="DOE Joint Genome Institute"/>
            <consortium name="Mycorrhizal Genomics Consortium"/>
            <person name="Kohler A."/>
            <person name="Kuo A."/>
            <person name="Nagy L.G."/>
            <person name="Floudas D."/>
            <person name="Copeland A."/>
            <person name="Barry K.W."/>
            <person name="Cichocki N."/>
            <person name="Veneault-Fourrey C."/>
            <person name="LaButti K."/>
            <person name="Lindquist E.A."/>
            <person name="Lipzen A."/>
            <person name="Lundell T."/>
            <person name="Morin E."/>
            <person name="Murat C."/>
            <person name="Riley R."/>
            <person name="Ohm R."/>
            <person name="Sun H."/>
            <person name="Tunlid A."/>
            <person name="Henrissat B."/>
            <person name="Grigoriev I.V."/>
            <person name="Hibbett D.S."/>
            <person name="Martin F."/>
        </authorList>
    </citation>
    <scope>NUCLEOTIDE SEQUENCE [LARGE SCALE GENOMIC DNA]</scope>
    <source>
        <strain evidence="3">MUT 4182</strain>
    </source>
</reference>
<dbReference type="OrthoDB" id="3041441at2759"/>
<dbReference type="Gene3D" id="3.80.10.10">
    <property type="entry name" value="Ribonuclease Inhibitor"/>
    <property type="match status" value="1"/>
</dbReference>
<dbReference type="InterPro" id="IPR001810">
    <property type="entry name" value="F-box_dom"/>
</dbReference>
<protein>
    <recommendedName>
        <fullName evidence="1">F-box domain-containing protein</fullName>
    </recommendedName>
</protein>
<name>A0A0C3LT56_9AGAM</name>
<accession>A0A0C3LT56</accession>